<organism evidence="2 3">
    <name type="scientific">Roridomyces roridus</name>
    <dbReference type="NCBI Taxonomy" id="1738132"/>
    <lineage>
        <taxon>Eukaryota</taxon>
        <taxon>Fungi</taxon>
        <taxon>Dikarya</taxon>
        <taxon>Basidiomycota</taxon>
        <taxon>Agaricomycotina</taxon>
        <taxon>Agaricomycetes</taxon>
        <taxon>Agaricomycetidae</taxon>
        <taxon>Agaricales</taxon>
        <taxon>Marasmiineae</taxon>
        <taxon>Mycenaceae</taxon>
        <taxon>Roridomyces</taxon>
    </lineage>
</organism>
<name>A0AAD7F6Y1_9AGAR</name>
<feature type="compositionally biased region" description="Basic and acidic residues" evidence="1">
    <location>
        <begin position="147"/>
        <end position="161"/>
    </location>
</feature>
<dbReference type="Proteomes" id="UP001221142">
    <property type="component" value="Unassembled WGS sequence"/>
</dbReference>
<evidence type="ECO:0000313" key="3">
    <source>
        <dbReference type="Proteomes" id="UP001221142"/>
    </source>
</evidence>
<feature type="region of interest" description="Disordered" evidence="1">
    <location>
        <begin position="1"/>
        <end position="204"/>
    </location>
</feature>
<proteinExistence type="predicted"/>
<evidence type="ECO:0000313" key="2">
    <source>
        <dbReference type="EMBL" id="KAJ7605920.1"/>
    </source>
</evidence>
<dbReference type="AlphaFoldDB" id="A0AAD7F6Y1"/>
<dbReference type="EMBL" id="JARKIF010000066">
    <property type="protein sequence ID" value="KAJ7605920.1"/>
    <property type="molecule type" value="Genomic_DNA"/>
</dbReference>
<gene>
    <name evidence="2" type="ORF">FB45DRAFT_1012290</name>
</gene>
<keyword evidence="3" id="KW-1185">Reference proteome</keyword>
<feature type="compositionally biased region" description="Basic and acidic residues" evidence="1">
    <location>
        <begin position="53"/>
        <end position="63"/>
    </location>
</feature>
<sequence length="204" mass="22624">MPSTIIEPFQLPARVPSQAPTSILSPSSSSKSERGFSSPETAAQPPMPSNLRTEYEERLRNLERFAATVPDPRLTGIPDKDDRSKNDRNSGTKDSGEGRKVGGGRWSPTGDTTKTQGDRVPYATSKGSNPDETRKEERRARSSQGRIDQEHEYGESDKVKNSDPGVEVDTPEKYLHRSKVEWVKDGMKLKGKSPNEDRSPVKID</sequence>
<feature type="compositionally biased region" description="Basic and acidic residues" evidence="1">
    <location>
        <begin position="170"/>
        <end position="204"/>
    </location>
</feature>
<comment type="caution">
    <text evidence="2">The sequence shown here is derived from an EMBL/GenBank/DDBJ whole genome shotgun (WGS) entry which is preliminary data.</text>
</comment>
<evidence type="ECO:0000256" key="1">
    <source>
        <dbReference type="SAM" id="MobiDB-lite"/>
    </source>
</evidence>
<accession>A0AAD7F6Y1</accession>
<reference evidence="2" key="1">
    <citation type="submission" date="2023-03" db="EMBL/GenBank/DDBJ databases">
        <title>Massive genome expansion in bonnet fungi (Mycena s.s.) driven by repeated elements and novel gene families across ecological guilds.</title>
        <authorList>
            <consortium name="Lawrence Berkeley National Laboratory"/>
            <person name="Harder C.B."/>
            <person name="Miyauchi S."/>
            <person name="Viragh M."/>
            <person name="Kuo A."/>
            <person name="Thoen E."/>
            <person name="Andreopoulos B."/>
            <person name="Lu D."/>
            <person name="Skrede I."/>
            <person name="Drula E."/>
            <person name="Henrissat B."/>
            <person name="Morin E."/>
            <person name="Kohler A."/>
            <person name="Barry K."/>
            <person name="LaButti K."/>
            <person name="Morin E."/>
            <person name="Salamov A."/>
            <person name="Lipzen A."/>
            <person name="Mereny Z."/>
            <person name="Hegedus B."/>
            <person name="Baldrian P."/>
            <person name="Stursova M."/>
            <person name="Weitz H."/>
            <person name="Taylor A."/>
            <person name="Grigoriev I.V."/>
            <person name="Nagy L.G."/>
            <person name="Martin F."/>
            <person name="Kauserud H."/>
        </authorList>
    </citation>
    <scope>NUCLEOTIDE SEQUENCE</scope>
    <source>
        <strain evidence="2">9284</strain>
    </source>
</reference>
<protein>
    <submittedName>
        <fullName evidence="2">Uncharacterized protein</fullName>
    </submittedName>
</protein>
<feature type="non-terminal residue" evidence="2">
    <location>
        <position position="204"/>
    </location>
</feature>
<feature type="compositionally biased region" description="Basic and acidic residues" evidence="1">
    <location>
        <begin position="129"/>
        <end position="140"/>
    </location>
</feature>
<feature type="compositionally biased region" description="Low complexity" evidence="1">
    <location>
        <begin position="17"/>
        <end position="39"/>
    </location>
</feature>
<feature type="compositionally biased region" description="Basic and acidic residues" evidence="1">
    <location>
        <begin position="78"/>
        <end position="100"/>
    </location>
</feature>